<dbReference type="PANTHER" id="PTHR34986:SF1">
    <property type="entry name" value="PROTEIN YIAL"/>
    <property type="match status" value="1"/>
</dbReference>
<keyword evidence="2" id="KW-1185">Reference proteome</keyword>
<dbReference type="RefSeq" id="WP_211974078.1">
    <property type="nucleotide sequence ID" value="NZ_CBFHAM010000104.1"/>
</dbReference>
<organism evidence="1 2">
    <name type="scientific">Chitinophaga hostae</name>
    <dbReference type="NCBI Taxonomy" id="2831022"/>
    <lineage>
        <taxon>Bacteria</taxon>
        <taxon>Pseudomonadati</taxon>
        <taxon>Bacteroidota</taxon>
        <taxon>Chitinophagia</taxon>
        <taxon>Chitinophagales</taxon>
        <taxon>Chitinophagaceae</taxon>
        <taxon>Chitinophaga</taxon>
    </lineage>
</organism>
<evidence type="ECO:0000313" key="2">
    <source>
        <dbReference type="Proteomes" id="UP000676386"/>
    </source>
</evidence>
<evidence type="ECO:0000313" key="1">
    <source>
        <dbReference type="EMBL" id="MBS0028978.1"/>
    </source>
</evidence>
<dbReference type="PANTHER" id="PTHR34986">
    <property type="entry name" value="EVOLVED BETA-GALACTOSIDASE SUBUNIT BETA"/>
    <property type="match status" value="1"/>
</dbReference>
<dbReference type="NCBIfam" id="TIGR00022">
    <property type="entry name" value="YhcH/YjgK/YiaL family protein"/>
    <property type="match status" value="1"/>
</dbReference>
<dbReference type="InterPro" id="IPR004375">
    <property type="entry name" value="NanQ/TabA/YiaL"/>
</dbReference>
<proteinExistence type="predicted"/>
<dbReference type="Proteomes" id="UP000676386">
    <property type="component" value="Unassembled WGS sequence"/>
</dbReference>
<dbReference type="Pfam" id="PF04074">
    <property type="entry name" value="DUF386"/>
    <property type="match status" value="1"/>
</dbReference>
<dbReference type="SUPFAM" id="SSF51197">
    <property type="entry name" value="Clavaminate synthase-like"/>
    <property type="match status" value="1"/>
</dbReference>
<protein>
    <submittedName>
        <fullName evidence="1">YhcH/YjgK/YiaL family protein</fullName>
    </submittedName>
</protein>
<sequence length="151" mass="17106">MILDTLQNAHLYYRLGVKFIKAFEYLAQTDLAGLEKGKYEIDGTNIFAIVNEYDTVDAATEQMESHKKYIDVQYIVSGSELIGHDFLQDQTPSKAYDETADYQLFAGHPVFFSRLEKGMFAIFFPGDLHMPNIQVSTPMPVKKVVIKIAVS</sequence>
<dbReference type="Gene3D" id="2.60.120.370">
    <property type="entry name" value="YhcH/YjgK/YiaL"/>
    <property type="match status" value="1"/>
</dbReference>
<dbReference type="InterPro" id="IPR037012">
    <property type="entry name" value="NanQ/TabA/YiaL_sf"/>
</dbReference>
<name>A0ABS5J1P9_9BACT</name>
<accession>A0ABS5J1P9</accession>
<reference evidence="1 2" key="1">
    <citation type="submission" date="2021-04" db="EMBL/GenBank/DDBJ databases">
        <title>Chitinophaga sp. nov., isolated from the rhizosphere soil.</title>
        <authorList>
            <person name="He S."/>
        </authorList>
    </citation>
    <scope>NUCLEOTIDE SEQUENCE [LARGE SCALE GENOMIC DNA]</scope>
    <source>
        <strain evidence="1 2">2R12</strain>
    </source>
</reference>
<dbReference type="EMBL" id="JAGTXB010000007">
    <property type="protein sequence ID" value="MBS0028978.1"/>
    <property type="molecule type" value="Genomic_DNA"/>
</dbReference>
<gene>
    <name evidence="1" type="ORF">KE626_16780</name>
</gene>
<comment type="caution">
    <text evidence="1">The sequence shown here is derived from an EMBL/GenBank/DDBJ whole genome shotgun (WGS) entry which is preliminary data.</text>
</comment>